<dbReference type="InterPro" id="IPR011011">
    <property type="entry name" value="Znf_FYVE_PHD"/>
</dbReference>
<feature type="non-terminal residue" evidence="11">
    <location>
        <position position="1"/>
    </location>
</feature>
<dbReference type="CDD" id="cd15539">
    <property type="entry name" value="PHD1_AIRE"/>
    <property type="match status" value="1"/>
</dbReference>
<feature type="domain" description="PHD-type" evidence="9">
    <location>
        <begin position="208"/>
        <end position="272"/>
    </location>
</feature>
<reference evidence="11" key="1">
    <citation type="submission" date="2022-11" db="EMBL/GenBank/DDBJ databases">
        <authorList>
            <person name="Morgan W.R."/>
            <person name="Tartar A."/>
        </authorList>
    </citation>
    <scope>NUCLEOTIDE SEQUENCE</scope>
    <source>
        <strain evidence="11">ARSEF 373</strain>
    </source>
</reference>
<feature type="compositionally biased region" description="Basic residues" evidence="8">
    <location>
        <begin position="1130"/>
        <end position="1139"/>
    </location>
</feature>
<feature type="domain" description="PHD-type" evidence="9">
    <location>
        <begin position="1257"/>
        <end position="1302"/>
    </location>
</feature>
<evidence type="ECO:0000256" key="1">
    <source>
        <dbReference type="ARBA" id="ARBA00004123"/>
    </source>
</evidence>
<feature type="domain" description="PHD-type" evidence="9">
    <location>
        <begin position="1301"/>
        <end position="1356"/>
    </location>
</feature>
<feature type="compositionally biased region" description="Acidic residues" evidence="8">
    <location>
        <begin position="1049"/>
        <end position="1061"/>
    </location>
</feature>
<dbReference type="Pfam" id="PF15613">
    <property type="entry name" value="WSD"/>
    <property type="match status" value="1"/>
</dbReference>
<keyword evidence="5" id="KW-0539">Nucleus</keyword>
<dbReference type="InterPro" id="IPR018501">
    <property type="entry name" value="DDT_dom"/>
</dbReference>
<evidence type="ECO:0000259" key="10">
    <source>
        <dbReference type="PROSITE" id="PS50827"/>
    </source>
</evidence>
<organism evidence="11 12">
    <name type="scientific">Lagenidium giganteum</name>
    <dbReference type="NCBI Taxonomy" id="4803"/>
    <lineage>
        <taxon>Eukaryota</taxon>
        <taxon>Sar</taxon>
        <taxon>Stramenopiles</taxon>
        <taxon>Oomycota</taxon>
        <taxon>Peronosporomycetes</taxon>
        <taxon>Pythiales</taxon>
        <taxon>Pythiaceae</taxon>
    </lineage>
</organism>
<comment type="subcellular location">
    <subcellularLocation>
        <location evidence="1">Nucleus</location>
    </subcellularLocation>
</comment>
<name>A0AAV2Z1J6_9STRA</name>
<evidence type="ECO:0000259" key="9">
    <source>
        <dbReference type="PROSITE" id="PS50016"/>
    </source>
</evidence>
<feature type="compositionally biased region" description="Acidic residues" evidence="8">
    <location>
        <begin position="128"/>
        <end position="143"/>
    </location>
</feature>
<keyword evidence="2" id="KW-0479">Metal-binding</keyword>
<dbReference type="GO" id="GO:0005634">
    <property type="term" value="C:nucleus"/>
    <property type="evidence" value="ECO:0007669"/>
    <property type="project" value="UniProtKB-SubCell"/>
</dbReference>
<dbReference type="CDD" id="cd15489">
    <property type="entry name" value="PHD_SF"/>
    <property type="match status" value="1"/>
</dbReference>
<keyword evidence="4" id="KW-0862">Zinc</keyword>
<dbReference type="PROSITE" id="PS50016">
    <property type="entry name" value="ZF_PHD_2"/>
    <property type="match status" value="4"/>
</dbReference>
<dbReference type="SMART" id="SM00249">
    <property type="entry name" value="PHD"/>
    <property type="match status" value="4"/>
</dbReference>
<reference evidence="11" key="2">
    <citation type="journal article" date="2023" name="Microbiol Resour">
        <title>Decontamination and Annotation of the Draft Genome Sequence of the Oomycete Lagenidium giganteum ARSEF 373.</title>
        <authorList>
            <person name="Morgan W.R."/>
            <person name="Tartar A."/>
        </authorList>
    </citation>
    <scope>NUCLEOTIDE SEQUENCE</scope>
    <source>
        <strain evidence="11">ARSEF 373</strain>
    </source>
</reference>
<dbReference type="PANTHER" id="PTHR24102">
    <property type="entry name" value="PHD FINGER PROTEIN"/>
    <property type="match status" value="1"/>
</dbReference>
<feature type="region of interest" description="Disordered" evidence="8">
    <location>
        <begin position="1"/>
        <end position="202"/>
    </location>
</feature>
<protein>
    <submittedName>
        <fullName evidence="11">Uncharacterized protein</fullName>
    </submittedName>
</protein>
<dbReference type="Pfam" id="PF00628">
    <property type="entry name" value="PHD"/>
    <property type="match status" value="1"/>
</dbReference>
<dbReference type="InterPro" id="IPR019787">
    <property type="entry name" value="Znf_PHD-finger"/>
</dbReference>
<feature type="compositionally biased region" description="Acidic residues" evidence="8">
    <location>
        <begin position="188"/>
        <end position="202"/>
    </location>
</feature>
<dbReference type="EMBL" id="DAKRPA010000073">
    <property type="protein sequence ID" value="DAZ99933.1"/>
    <property type="molecule type" value="Genomic_DNA"/>
</dbReference>
<dbReference type="InterPro" id="IPR059153">
    <property type="entry name" value="NSD_PHD-1st"/>
</dbReference>
<feature type="region of interest" description="Disordered" evidence="8">
    <location>
        <begin position="618"/>
        <end position="662"/>
    </location>
</feature>
<evidence type="ECO:0000256" key="2">
    <source>
        <dbReference type="ARBA" id="ARBA00022723"/>
    </source>
</evidence>
<dbReference type="InterPro" id="IPR019786">
    <property type="entry name" value="Zinc_finger_PHD-type_CS"/>
</dbReference>
<evidence type="ECO:0000313" key="11">
    <source>
        <dbReference type="EMBL" id="DAZ99933.1"/>
    </source>
</evidence>
<evidence type="ECO:0000256" key="7">
    <source>
        <dbReference type="SAM" id="Coils"/>
    </source>
</evidence>
<evidence type="ECO:0000256" key="5">
    <source>
        <dbReference type="ARBA" id="ARBA00023242"/>
    </source>
</evidence>
<keyword evidence="3 6" id="KW-0863">Zinc-finger</keyword>
<feature type="coiled-coil region" evidence="7">
    <location>
        <begin position="584"/>
        <end position="611"/>
    </location>
</feature>
<dbReference type="InterPro" id="IPR028941">
    <property type="entry name" value="WHIM2_dom"/>
</dbReference>
<dbReference type="InterPro" id="IPR001965">
    <property type="entry name" value="Znf_PHD"/>
</dbReference>
<feature type="region of interest" description="Disordered" evidence="8">
    <location>
        <begin position="904"/>
        <end position="929"/>
    </location>
</feature>
<dbReference type="GO" id="GO:0008270">
    <property type="term" value="F:zinc ion binding"/>
    <property type="evidence" value="ECO:0007669"/>
    <property type="project" value="UniProtKB-KW"/>
</dbReference>
<dbReference type="InterPro" id="IPR013083">
    <property type="entry name" value="Znf_RING/FYVE/PHD"/>
</dbReference>
<dbReference type="GO" id="GO:0000785">
    <property type="term" value="C:chromatin"/>
    <property type="evidence" value="ECO:0007669"/>
    <property type="project" value="UniProtKB-ARBA"/>
</dbReference>
<dbReference type="InterPro" id="IPR028942">
    <property type="entry name" value="WHIM1_dom"/>
</dbReference>
<dbReference type="SMART" id="SM00571">
    <property type="entry name" value="DDT"/>
    <property type="match status" value="1"/>
</dbReference>
<sequence>RRDQAQPEGAADDEGAGRHGHAGHHQRTHPDRQAGSTSAHDASGGIDAAAGRPQRRATATTGWGRPRAMSSRAKAPMKKSAAKERGRARGEGAAAPPLQHRRSNGMLSVIELCNNDTEEEDGNRGDGEQDDADEDVDVEEDPADAVILKARRASTDNGSVGGGGGGSGGDAGAADDDDDAQSTSAPIEVDDEDESTGGEEEGWSDHNRWYCNICKVGGSCEVLGLGATAVGQDGGELLCCDRCPRAFHMSCLGMKECDIPESEWFCKACSYVLGECLDRRRTKKENKEKARLMREAAKLEREAKKQQVKQMQEDKRAKKSADAVEKKAKRVLEMQDRIVNKKKFKYKDKDEETLGKIAEDLGQTIRSAKEHLEKASMFNALIDFGGEYYRPVDCSFANIPLELTGRLLAVWDGIFSFRQILKLSPMSVDQFSAALARTSYSRLLSEVHMCLLELILEDREEEDYVSDDEGAMDETERYRYELQHAPMTVGAPTSNMLNSLSWPSVMYNLLMAIPRFMASASASLKAAVTALQEQDYPQLDVAHKLELLSFLVSRVYTTEKVRRMLNTHLDEVTSASKVYTRQVLQEKKIAMEEEKKMRDRQRAELNALLEKSKGAMKTWLKNDKKGGGTEDANMAEEDDGKSDAGGAGSAGSGEESDLEELVDNEEALTKQEEDLEALQESGALSRHEYLSRKKKLDNIREKVKKRAEERLRKQKAQEQIERKRTAAKKGIQEGLISRDAALLRVAIDKGKECNLPEKIIVSATHVLELLDAEAARDAEFDLRKRKYAKIVREKFVRSEPIGRDRNQHRYWILHGDPTRLYVEQPGPGKLKDYFDGDTRSESARATLPPATWRCYGSQVEVTALIDSLDDQIPREAQLRAALKDNFELITKDMPVSKPGLLISDLLNDDSNGSKKRPHPSSSSTEDVDIDSWHNELKTWRKTPHEKIDIQAFRTELLNVDSWLPQKLKPYGSTWSDRAANGRADWLKQVNAMETTADAIAPLLAFEREIMSLQVKSSSSQSQEPTDEGSVNGEESSAENAKMDNHKSDDEDEEDEEDETVADDGTILWPTRKCRERWVDGVKKARTLSTLAVALASFLQRLEIYGISEQANDDATSNARRAKTEKEKRSRKERAAKKRQKKEEAEEDQDPESMDEWEEDCYICTEGGELLCCDGCRRVFHYTCVGLRRIPRGKTFCHHCDSSVKPVFPANRLAKHAPKEQDAAASSDAVSVNTDDGATEQPAANTEDAPKGPDDQWDVDCGVCKLGGELLCCDGCPRAFHIACIGLDELPEGDWFCDDCELQTCGACKKNRIRLDSHVICGSEDGTKGCERVFHLKCAKLLAVPEDDWYCKRCRNSMQR</sequence>
<keyword evidence="7" id="KW-0175">Coiled coil</keyword>
<accession>A0AAV2Z1J6</accession>
<feature type="compositionally biased region" description="Basic and acidic residues" evidence="8">
    <location>
        <begin position="81"/>
        <end position="90"/>
    </location>
</feature>
<evidence type="ECO:0000256" key="8">
    <source>
        <dbReference type="SAM" id="MobiDB-lite"/>
    </source>
</evidence>
<dbReference type="Pfam" id="PF15612">
    <property type="entry name" value="WHIM1"/>
    <property type="match status" value="1"/>
</dbReference>
<dbReference type="PROSITE" id="PS50827">
    <property type="entry name" value="DDT"/>
    <property type="match status" value="1"/>
</dbReference>
<feature type="compositionally biased region" description="Basic residues" evidence="8">
    <location>
        <begin position="18"/>
        <end position="27"/>
    </location>
</feature>
<dbReference type="Pfam" id="PF02791">
    <property type="entry name" value="DDT"/>
    <property type="match status" value="1"/>
</dbReference>
<dbReference type="SUPFAM" id="SSF57903">
    <property type="entry name" value="FYVE/PHD zinc finger"/>
    <property type="match status" value="4"/>
</dbReference>
<feature type="region of interest" description="Disordered" evidence="8">
    <location>
        <begin position="1014"/>
        <end position="1064"/>
    </location>
</feature>
<dbReference type="PANTHER" id="PTHR24102:SF28">
    <property type="entry name" value="PHD-TYPE DOMAIN-CONTAINING PROTEIN"/>
    <property type="match status" value="1"/>
</dbReference>
<feature type="region of interest" description="Disordered" evidence="8">
    <location>
        <begin position="1111"/>
        <end position="1151"/>
    </location>
</feature>
<feature type="compositionally biased region" description="Gly residues" evidence="8">
    <location>
        <begin position="159"/>
        <end position="171"/>
    </location>
</feature>
<dbReference type="Gene3D" id="3.30.40.10">
    <property type="entry name" value="Zinc/RING finger domain, C3HC4 (zinc finger)"/>
    <property type="match status" value="4"/>
</dbReference>
<feature type="coiled-coil region" evidence="7">
    <location>
        <begin position="282"/>
        <end position="321"/>
    </location>
</feature>
<comment type="caution">
    <text evidence="11">The sequence shown here is derived from an EMBL/GenBank/DDBJ whole genome shotgun (WGS) entry which is preliminary data.</text>
</comment>
<dbReference type="Proteomes" id="UP001146120">
    <property type="component" value="Unassembled WGS sequence"/>
</dbReference>
<evidence type="ECO:0000256" key="4">
    <source>
        <dbReference type="ARBA" id="ARBA00022833"/>
    </source>
</evidence>
<proteinExistence type="predicted"/>
<feature type="domain" description="PHD-type" evidence="9">
    <location>
        <begin position="1157"/>
        <end position="1202"/>
    </location>
</feature>
<evidence type="ECO:0000256" key="6">
    <source>
        <dbReference type="PROSITE-ProRule" id="PRU00146"/>
    </source>
</evidence>
<dbReference type="PROSITE" id="PS01359">
    <property type="entry name" value="ZF_PHD_1"/>
    <property type="match status" value="2"/>
</dbReference>
<evidence type="ECO:0000313" key="12">
    <source>
        <dbReference type="Proteomes" id="UP001146120"/>
    </source>
</evidence>
<feature type="domain" description="DDT" evidence="10">
    <location>
        <begin position="401"/>
        <end position="461"/>
    </location>
</feature>
<dbReference type="Pfam" id="PF23011">
    <property type="entry name" value="PHD-1st_NSD"/>
    <property type="match status" value="2"/>
</dbReference>
<keyword evidence="12" id="KW-1185">Reference proteome</keyword>
<gene>
    <name evidence="11" type="ORF">N0F65_008740</name>
</gene>
<evidence type="ECO:0000256" key="3">
    <source>
        <dbReference type="ARBA" id="ARBA00022771"/>
    </source>
</evidence>
<feature type="region of interest" description="Disordered" evidence="8">
    <location>
        <begin position="1214"/>
        <end position="1251"/>
    </location>
</feature>
<feature type="compositionally biased region" description="Low complexity" evidence="8">
    <location>
        <begin position="1222"/>
        <end position="1231"/>
    </location>
</feature>